<dbReference type="Gene3D" id="3.40.50.1460">
    <property type="match status" value="1"/>
</dbReference>
<organism evidence="2">
    <name type="scientific">Chromera velia CCMP2878</name>
    <dbReference type="NCBI Taxonomy" id="1169474"/>
    <lineage>
        <taxon>Eukaryota</taxon>
        <taxon>Sar</taxon>
        <taxon>Alveolata</taxon>
        <taxon>Colpodellida</taxon>
        <taxon>Chromeraceae</taxon>
        <taxon>Chromera</taxon>
    </lineage>
</organism>
<dbReference type="VEuPathDB" id="CryptoDB:Cvel_19243"/>
<proteinExistence type="predicted"/>
<keyword evidence="1" id="KW-0732">Signal</keyword>
<gene>
    <name evidence="2" type="ORF">Cvel_19243</name>
</gene>
<dbReference type="AlphaFoldDB" id="A0A0G4FYE0"/>
<evidence type="ECO:0008006" key="3">
    <source>
        <dbReference type="Google" id="ProtNLM"/>
    </source>
</evidence>
<reference evidence="2" key="1">
    <citation type="submission" date="2014-11" db="EMBL/GenBank/DDBJ databases">
        <authorList>
            <person name="Otto D Thomas"/>
            <person name="Naeem Raeece"/>
        </authorList>
    </citation>
    <scope>NUCLEOTIDE SEQUENCE</scope>
</reference>
<dbReference type="EMBL" id="CDMZ01000712">
    <property type="protein sequence ID" value="CEM20030.1"/>
    <property type="molecule type" value="Genomic_DNA"/>
</dbReference>
<sequence length="365" mass="41157">MSPGSAALILLTAGLAVSAVDRKFAHFQALLEKETKTTDRTKTSETFVILVAGYSQANAGFEQDVANYKRALVNSKLLPSDHVITVAPTPYTHWGPNWGPRLRNMVRGPSHWYKHRSKGKDKVSFVDGELRETWVYNSFLSVLQDNTRIPIDSKVFIFLGTHGDKEVVWFQDLHVKTDEFITHMESYTSKFYKMWFVFDMCHSGSLADTFEIGDRFQKFREKTCADPNHAVLRTKPMCSEVNRGVVMDSFMMACKSSQVSWSTFAGGQFSFFLQRAIRKSVRKDRELAKKGMLTRRSVSPLHIRLFVSQNPVYVNPEGVGSVRDFFGAQEVQMTATEDDAGGGECECSLDSHQTTLQGVTTDEAK</sequence>
<accession>A0A0G4FYE0</accession>
<protein>
    <recommendedName>
        <fullName evidence="3">GPI-anchor transamidase</fullName>
    </recommendedName>
</protein>
<evidence type="ECO:0000256" key="1">
    <source>
        <dbReference type="SAM" id="SignalP"/>
    </source>
</evidence>
<feature type="signal peptide" evidence="1">
    <location>
        <begin position="1"/>
        <end position="19"/>
    </location>
</feature>
<name>A0A0G4FYE0_9ALVE</name>
<feature type="chain" id="PRO_5005189261" description="GPI-anchor transamidase" evidence="1">
    <location>
        <begin position="20"/>
        <end position="365"/>
    </location>
</feature>
<evidence type="ECO:0000313" key="2">
    <source>
        <dbReference type="EMBL" id="CEM20030.1"/>
    </source>
</evidence>